<evidence type="ECO:0000313" key="3">
    <source>
        <dbReference type="Proteomes" id="UP000239480"/>
    </source>
</evidence>
<dbReference type="InterPro" id="IPR011105">
    <property type="entry name" value="Cell_wall_hydrolase_SleB"/>
</dbReference>
<sequence length="208" mass="23080">MAVAEARLSTSTDPTAAASDRLETLLGMENRVLSSLSDEHLGRLSPSTSVRAMPRPREFKSVSYSRNWLDKQPHVSGGAEWKCLAEALYFEARGESVKGQFAVAEVILNRVKSPLYPNTVCGVINQGTGKKYQCQFTYTCDGNPERISEPKAFKRVGKVARLMLEGAPKLLTSGATHYHTIAVRPSWSRKFARTASIGVHHFYRHPRS</sequence>
<keyword evidence="3" id="KW-1185">Reference proteome</keyword>
<feature type="domain" description="Cell wall hydrolase SleB" evidence="1">
    <location>
        <begin position="94"/>
        <end position="203"/>
    </location>
</feature>
<evidence type="ECO:0000259" key="1">
    <source>
        <dbReference type="Pfam" id="PF07486"/>
    </source>
</evidence>
<dbReference type="GO" id="GO:0016787">
    <property type="term" value="F:hydrolase activity"/>
    <property type="evidence" value="ECO:0007669"/>
    <property type="project" value="UniProtKB-KW"/>
</dbReference>
<dbReference type="Pfam" id="PF07486">
    <property type="entry name" value="Hydrolase_2"/>
    <property type="match status" value="1"/>
</dbReference>
<dbReference type="EMBL" id="PVTD01000002">
    <property type="protein sequence ID" value="PRY25027.1"/>
    <property type="molecule type" value="Genomic_DNA"/>
</dbReference>
<keyword evidence="2" id="KW-0378">Hydrolase</keyword>
<comment type="caution">
    <text evidence="2">The sequence shown here is derived from an EMBL/GenBank/DDBJ whole genome shotgun (WGS) entry which is preliminary data.</text>
</comment>
<name>A0A2T0RV47_9RHOB</name>
<proteinExistence type="predicted"/>
<accession>A0A2T0RV47</accession>
<dbReference type="RefSeq" id="WP_245924857.1">
    <property type="nucleotide sequence ID" value="NZ_PVTD01000002.1"/>
</dbReference>
<dbReference type="AlphaFoldDB" id="A0A2T0RV47"/>
<reference evidence="2 3" key="1">
    <citation type="submission" date="2018-03" db="EMBL/GenBank/DDBJ databases">
        <title>Genomic Encyclopedia of Archaeal and Bacterial Type Strains, Phase II (KMG-II): from individual species to whole genera.</title>
        <authorList>
            <person name="Goeker M."/>
        </authorList>
    </citation>
    <scope>NUCLEOTIDE SEQUENCE [LARGE SCALE GENOMIC DNA]</scope>
    <source>
        <strain evidence="2 3">DSM 29328</strain>
    </source>
</reference>
<organism evidence="2 3">
    <name type="scientific">Aliiruegeria haliotis</name>
    <dbReference type="NCBI Taxonomy" id="1280846"/>
    <lineage>
        <taxon>Bacteria</taxon>
        <taxon>Pseudomonadati</taxon>
        <taxon>Pseudomonadota</taxon>
        <taxon>Alphaproteobacteria</taxon>
        <taxon>Rhodobacterales</taxon>
        <taxon>Roseobacteraceae</taxon>
        <taxon>Aliiruegeria</taxon>
    </lineage>
</organism>
<dbReference type="Gene3D" id="1.10.10.2520">
    <property type="entry name" value="Cell wall hydrolase SleB, domain 1"/>
    <property type="match status" value="1"/>
</dbReference>
<dbReference type="Proteomes" id="UP000239480">
    <property type="component" value="Unassembled WGS sequence"/>
</dbReference>
<dbReference type="InterPro" id="IPR042047">
    <property type="entry name" value="SleB_dom1"/>
</dbReference>
<protein>
    <submittedName>
        <fullName evidence="2">Cell wall hydrolase</fullName>
    </submittedName>
</protein>
<evidence type="ECO:0000313" key="2">
    <source>
        <dbReference type="EMBL" id="PRY25027.1"/>
    </source>
</evidence>
<gene>
    <name evidence="2" type="ORF">CLV78_102204</name>
</gene>